<comment type="caution">
    <text evidence="1">The sequence shown here is derived from an EMBL/GenBank/DDBJ whole genome shotgun (WGS) entry which is preliminary data.</text>
</comment>
<sequence>MGVMAAPAAAQGLSVTKSSFGTVGTQPVDRYTLANQSMSVSII</sequence>
<keyword evidence="2" id="KW-1185">Reference proteome</keyword>
<name>A0A660L520_9ACTN</name>
<protein>
    <submittedName>
        <fullName evidence="1">Uncharacterized protein</fullName>
    </submittedName>
</protein>
<organism evidence="1 2">
    <name type="scientific">Solirubrobacter pauli</name>
    <dbReference type="NCBI Taxonomy" id="166793"/>
    <lineage>
        <taxon>Bacteria</taxon>
        <taxon>Bacillati</taxon>
        <taxon>Actinomycetota</taxon>
        <taxon>Thermoleophilia</taxon>
        <taxon>Solirubrobacterales</taxon>
        <taxon>Solirubrobacteraceae</taxon>
        <taxon>Solirubrobacter</taxon>
    </lineage>
</organism>
<reference evidence="1 2" key="1">
    <citation type="submission" date="2018-10" db="EMBL/GenBank/DDBJ databases">
        <title>Genomic Encyclopedia of Archaeal and Bacterial Type Strains, Phase II (KMG-II): from individual species to whole genera.</title>
        <authorList>
            <person name="Goeker M."/>
        </authorList>
    </citation>
    <scope>NUCLEOTIDE SEQUENCE [LARGE SCALE GENOMIC DNA]</scope>
    <source>
        <strain evidence="1 2">DSM 14954</strain>
    </source>
</reference>
<gene>
    <name evidence="1" type="ORF">C8N24_0001</name>
</gene>
<evidence type="ECO:0000313" key="1">
    <source>
        <dbReference type="EMBL" id="RKQ90202.1"/>
    </source>
</evidence>
<dbReference type="AlphaFoldDB" id="A0A660L520"/>
<proteinExistence type="predicted"/>
<dbReference type="EMBL" id="RBIL01000001">
    <property type="protein sequence ID" value="RKQ90202.1"/>
    <property type="molecule type" value="Genomic_DNA"/>
</dbReference>
<feature type="non-terminal residue" evidence="1">
    <location>
        <position position="43"/>
    </location>
</feature>
<evidence type="ECO:0000313" key="2">
    <source>
        <dbReference type="Proteomes" id="UP000278962"/>
    </source>
</evidence>
<accession>A0A660L520</accession>
<dbReference type="Proteomes" id="UP000278962">
    <property type="component" value="Unassembled WGS sequence"/>
</dbReference>